<evidence type="ECO:0000256" key="3">
    <source>
        <dbReference type="ARBA" id="ARBA00023015"/>
    </source>
</evidence>
<dbReference type="InterPro" id="IPR011598">
    <property type="entry name" value="bHLH_dom"/>
</dbReference>
<keyword evidence="6" id="KW-0539">Nucleus</keyword>
<dbReference type="PROSITE" id="PS50888">
    <property type="entry name" value="BHLH"/>
    <property type="match status" value="1"/>
</dbReference>
<evidence type="ECO:0000256" key="5">
    <source>
        <dbReference type="ARBA" id="ARBA00023163"/>
    </source>
</evidence>
<dbReference type="FunFam" id="4.10.280.10:FF:000017">
    <property type="entry name" value="Transcription factor bHLH66"/>
    <property type="match status" value="1"/>
</dbReference>
<dbReference type="InterPro" id="IPR045843">
    <property type="entry name" value="IND-like"/>
</dbReference>
<evidence type="ECO:0000313" key="9">
    <source>
        <dbReference type="EMBL" id="WVZ74969.1"/>
    </source>
</evidence>
<feature type="compositionally biased region" description="Polar residues" evidence="7">
    <location>
        <begin position="330"/>
        <end position="344"/>
    </location>
</feature>
<keyword evidence="10" id="KW-1185">Reference proteome</keyword>
<feature type="compositionally biased region" description="Acidic residues" evidence="7">
    <location>
        <begin position="550"/>
        <end position="563"/>
    </location>
</feature>
<dbReference type="SMART" id="SM00353">
    <property type="entry name" value="HLH"/>
    <property type="match status" value="1"/>
</dbReference>
<dbReference type="SUPFAM" id="SSF47459">
    <property type="entry name" value="HLH, helix-loop-helix DNA-binding domain"/>
    <property type="match status" value="1"/>
</dbReference>
<dbReference type="InterPro" id="IPR036638">
    <property type="entry name" value="HLH_DNA-bd_sf"/>
</dbReference>
<gene>
    <name evidence="9" type="ORF">U9M48_023082</name>
</gene>
<dbReference type="PANTHER" id="PTHR16223">
    <property type="entry name" value="TRANSCRIPTION FACTOR BHLH83-RELATED"/>
    <property type="match status" value="1"/>
</dbReference>
<comment type="subcellular location">
    <subcellularLocation>
        <location evidence="1">Nucleus</location>
    </subcellularLocation>
</comment>
<evidence type="ECO:0000259" key="8">
    <source>
        <dbReference type="PROSITE" id="PS50888"/>
    </source>
</evidence>
<evidence type="ECO:0000313" key="10">
    <source>
        <dbReference type="Proteomes" id="UP001341281"/>
    </source>
</evidence>
<keyword evidence="4" id="KW-0238">DNA-binding</keyword>
<feature type="compositionally biased region" description="Polar residues" evidence="7">
    <location>
        <begin position="532"/>
        <end position="541"/>
    </location>
</feature>
<evidence type="ECO:0000256" key="6">
    <source>
        <dbReference type="ARBA" id="ARBA00023242"/>
    </source>
</evidence>
<feature type="non-terminal residue" evidence="9">
    <location>
        <position position="1"/>
    </location>
</feature>
<dbReference type="GO" id="GO:0005634">
    <property type="term" value="C:nucleus"/>
    <property type="evidence" value="ECO:0007669"/>
    <property type="project" value="UniProtKB-SubCell"/>
</dbReference>
<dbReference type="Pfam" id="PF00010">
    <property type="entry name" value="HLH"/>
    <property type="match status" value="1"/>
</dbReference>
<feature type="region of interest" description="Disordered" evidence="7">
    <location>
        <begin position="532"/>
        <end position="587"/>
    </location>
</feature>
<evidence type="ECO:0000256" key="7">
    <source>
        <dbReference type="SAM" id="MobiDB-lite"/>
    </source>
</evidence>
<dbReference type="GO" id="GO:0000978">
    <property type="term" value="F:RNA polymerase II cis-regulatory region sequence-specific DNA binding"/>
    <property type="evidence" value="ECO:0007669"/>
    <property type="project" value="TreeGrafter"/>
</dbReference>
<evidence type="ECO:0000256" key="1">
    <source>
        <dbReference type="ARBA" id="ARBA00004123"/>
    </source>
</evidence>
<name>A0AAQ3TJ36_PASNO</name>
<organism evidence="9 10">
    <name type="scientific">Paspalum notatum var. saurae</name>
    <dbReference type="NCBI Taxonomy" id="547442"/>
    <lineage>
        <taxon>Eukaryota</taxon>
        <taxon>Viridiplantae</taxon>
        <taxon>Streptophyta</taxon>
        <taxon>Embryophyta</taxon>
        <taxon>Tracheophyta</taxon>
        <taxon>Spermatophyta</taxon>
        <taxon>Magnoliopsida</taxon>
        <taxon>Liliopsida</taxon>
        <taxon>Poales</taxon>
        <taxon>Poaceae</taxon>
        <taxon>PACMAD clade</taxon>
        <taxon>Panicoideae</taxon>
        <taxon>Andropogonodae</taxon>
        <taxon>Paspaleae</taxon>
        <taxon>Paspalinae</taxon>
        <taxon>Paspalum</taxon>
    </lineage>
</organism>
<dbReference type="GO" id="GO:0046983">
    <property type="term" value="F:protein dimerization activity"/>
    <property type="evidence" value="ECO:0007669"/>
    <property type="project" value="InterPro"/>
</dbReference>
<keyword evidence="5" id="KW-0804">Transcription</keyword>
<evidence type="ECO:0000256" key="4">
    <source>
        <dbReference type="ARBA" id="ARBA00023125"/>
    </source>
</evidence>
<proteinExistence type="inferred from homology"/>
<evidence type="ECO:0000256" key="2">
    <source>
        <dbReference type="ARBA" id="ARBA00005510"/>
    </source>
</evidence>
<feature type="region of interest" description="Disordered" evidence="7">
    <location>
        <begin position="330"/>
        <end position="389"/>
    </location>
</feature>
<feature type="region of interest" description="Disordered" evidence="7">
    <location>
        <begin position="463"/>
        <end position="489"/>
    </location>
</feature>
<dbReference type="PANTHER" id="PTHR16223:SF215">
    <property type="entry name" value="OS02G0564700 PROTEIN"/>
    <property type="match status" value="1"/>
</dbReference>
<protein>
    <recommendedName>
        <fullName evidence="8">BHLH domain-containing protein</fullName>
    </recommendedName>
</protein>
<dbReference type="GO" id="GO:0000981">
    <property type="term" value="F:DNA-binding transcription factor activity, RNA polymerase II-specific"/>
    <property type="evidence" value="ECO:0007669"/>
    <property type="project" value="TreeGrafter"/>
</dbReference>
<dbReference type="EMBL" id="CP144749">
    <property type="protein sequence ID" value="WVZ74969.1"/>
    <property type="molecule type" value="Genomic_DNA"/>
</dbReference>
<dbReference type="Proteomes" id="UP001341281">
    <property type="component" value="Chromosome 05"/>
</dbReference>
<feature type="domain" description="BHLH" evidence="8">
    <location>
        <begin position="385"/>
        <end position="434"/>
    </location>
</feature>
<keyword evidence="3" id="KW-0805">Transcription regulation</keyword>
<comment type="similarity">
    <text evidence="2">Belongs to the bHLH protein family.</text>
</comment>
<reference evidence="9 10" key="1">
    <citation type="submission" date="2024-02" db="EMBL/GenBank/DDBJ databases">
        <title>High-quality chromosome-scale genome assembly of Pensacola bahiagrass (Paspalum notatum Flugge var. saurae).</title>
        <authorList>
            <person name="Vega J.M."/>
            <person name="Podio M."/>
            <person name="Orjuela J."/>
            <person name="Siena L.A."/>
            <person name="Pessino S.C."/>
            <person name="Combes M.C."/>
            <person name="Mariac C."/>
            <person name="Albertini E."/>
            <person name="Pupilli F."/>
            <person name="Ortiz J.P.A."/>
            <person name="Leblanc O."/>
        </authorList>
    </citation>
    <scope>NUCLEOTIDE SEQUENCE [LARGE SCALE GENOMIC DNA]</scope>
    <source>
        <strain evidence="9">R1</strain>
        <tissue evidence="9">Leaf</tissue>
    </source>
</reference>
<dbReference type="Gene3D" id="4.10.280.10">
    <property type="entry name" value="Helix-loop-helix DNA-binding domain"/>
    <property type="match status" value="1"/>
</dbReference>
<dbReference type="GO" id="GO:0080147">
    <property type="term" value="P:root hair cell development"/>
    <property type="evidence" value="ECO:0007669"/>
    <property type="project" value="UniProtKB-ARBA"/>
</dbReference>
<dbReference type="AlphaFoldDB" id="A0AAQ3TJ36"/>
<accession>A0AAQ3TJ36</accession>
<sequence>TAHNKHTPHKKQNKPNKHLFFSSSIQSGQRGESGGAGAEAVIPPGDLDSVVNYPASKKRASKMRGFVDPFVPAPAWPPQADNIALACSPWTCTGGGGASSLADAAGAYLAAAPDDQDAEFRLDNGSSPALLLSERFLNAQRLQDEDVARGLDGFQQLDDGGGALLAGALLGTHTPCATMSVADDSAAPVVCSSNEDSSGSDHSVLPQFLLGVGVGEQPVPATAPAAASWPSTAFAQISSLVGPEEITSQGFAGFVAGSEDGLLLDACRADGNKYLQQHQHDDVEFNTGKMLSFAPAPGQQANTTNFSQKEPSGLHHLNLSSLVAGQLSSFSAAGSGHNPKQSNEGSGGKIGLRAPPFGARSELPNGNGVAGSGAPKPRVRARRGQATDPHSIAERLRREKISDRMKNLQELVPNSNRTDKASMLDEIIEYVKFLQLQVKVLSMSRLGATEAVVPLLTESQTESSGGLLLSPRSAGRQQAGGVLGQPEPRDGGAAFEQEVVQLMENNMTTAMQYLQSKGLCLMPIALASAISDQKGTSTSSAAVRPRPENDGEAEDEGAGGEECGDAKEMMRALVPLGGGPREMRSRA</sequence>